<dbReference type="EC" id="1.2.1.50" evidence="4"/>
<evidence type="ECO:0000256" key="4">
    <source>
        <dbReference type="ARBA" id="ARBA00013020"/>
    </source>
</evidence>
<dbReference type="InterPro" id="IPR008670">
    <property type="entry name" value="CoA_reduct_LuxC"/>
</dbReference>
<dbReference type="InterPro" id="IPR016162">
    <property type="entry name" value="Ald_DH_N"/>
</dbReference>
<keyword evidence="5" id="KW-0521">NADP</keyword>
<dbReference type="RefSeq" id="WP_206252728.1">
    <property type="nucleotide sequence ID" value="NZ_CP071060.1"/>
</dbReference>
<reference evidence="9 10" key="1">
    <citation type="submission" date="2021-02" db="EMBL/GenBank/DDBJ databases">
        <title>Niveibacterium changnyeongensis HC41.</title>
        <authorList>
            <person name="Kang M."/>
        </authorList>
    </citation>
    <scope>NUCLEOTIDE SEQUENCE [LARGE SCALE GENOMIC DNA]</scope>
    <source>
        <strain evidence="9 10">HC41</strain>
    </source>
</reference>
<organism evidence="9 10">
    <name type="scientific">Niveibacterium microcysteis</name>
    <dbReference type="NCBI Taxonomy" id="2811415"/>
    <lineage>
        <taxon>Bacteria</taxon>
        <taxon>Pseudomonadati</taxon>
        <taxon>Pseudomonadota</taxon>
        <taxon>Betaproteobacteria</taxon>
        <taxon>Rhodocyclales</taxon>
        <taxon>Rhodocyclaceae</taxon>
        <taxon>Niveibacterium</taxon>
    </lineage>
</organism>
<dbReference type="Proteomes" id="UP000663570">
    <property type="component" value="Chromosome"/>
</dbReference>
<accession>A0ABX7M768</accession>
<evidence type="ECO:0000313" key="9">
    <source>
        <dbReference type="EMBL" id="QSI75302.1"/>
    </source>
</evidence>
<protein>
    <recommendedName>
        <fullName evidence="4">long-chain-fatty-acyl-CoA reductase</fullName>
        <ecNumber evidence="4">1.2.1.50</ecNumber>
    </recommendedName>
</protein>
<sequence length="403" mass="44262">MDLILPSRSDGDAHAQLDGLAANRLRAFDASTLAFLAEFSARLLQDHALRSAPELVALGYWFRPAAIETLRRRHEALAANGVLRARGVVFHVAPANVDAVFVYSWFLSLLCGNRNIVRISRRDNAHRATLLKLLGDTLAAHPQVAACNAVVAYQRDDTVSAALSAHCDLRVVWGGNETVAHFRGIALPPLATELVFPDRQSWALINAEAVMAADDDTLARLASAFHNDAFWFAQQACSSPRAVIWVGGSATIAQAQPRFWHAVREELVRRAETPDASELANRLVAAHRAAAVAEIKLTGRLDDWPLRLAVQAFTPEMRGAHCGYGLFYEVSRDTLAETRELFAAPDQTVAYFGFDRATLAAWAQTLPDRAVDRVVPIGEALRFGDYWDGHDLLMAFSRHVVIA</sequence>
<dbReference type="EMBL" id="CP071060">
    <property type="protein sequence ID" value="QSI75302.1"/>
    <property type="molecule type" value="Genomic_DNA"/>
</dbReference>
<dbReference type="Pfam" id="PF05893">
    <property type="entry name" value="LuxC"/>
    <property type="match status" value="1"/>
</dbReference>
<evidence type="ECO:0000256" key="8">
    <source>
        <dbReference type="ARBA" id="ARBA00049412"/>
    </source>
</evidence>
<evidence type="ECO:0000256" key="5">
    <source>
        <dbReference type="ARBA" id="ARBA00022857"/>
    </source>
</evidence>
<keyword evidence="7" id="KW-0455">Luminescence</keyword>
<name>A0ABX7M768_9RHOO</name>
<dbReference type="Gene3D" id="3.40.309.10">
    <property type="entry name" value="Aldehyde Dehydrogenase, Chain A, domain 2"/>
    <property type="match status" value="1"/>
</dbReference>
<comment type="function">
    <text evidence="1">LuxC is the fatty acid reductase enzyme responsible for synthesis of the aldehyde substrate for the luminescent reaction catalyzed by luciferase.</text>
</comment>
<evidence type="ECO:0000256" key="3">
    <source>
        <dbReference type="ARBA" id="ARBA00010915"/>
    </source>
</evidence>
<comment type="catalytic activity">
    <reaction evidence="8">
        <text>a long-chain fatty aldehyde + NADP(+) + CoA = a long-chain fatty acyl-CoA + NADPH + H(+)</text>
        <dbReference type="Rhea" id="RHEA:15437"/>
        <dbReference type="ChEBI" id="CHEBI:15378"/>
        <dbReference type="ChEBI" id="CHEBI:17176"/>
        <dbReference type="ChEBI" id="CHEBI:57287"/>
        <dbReference type="ChEBI" id="CHEBI:57783"/>
        <dbReference type="ChEBI" id="CHEBI:58349"/>
        <dbReference type="ChEBI" id="CHEBI:83139"/>
        <dbReference type="EC" id="1.2.1.50"/>
    </reaction>
</comment>
<keyword evidence="10" id="KW-1185">Reference proteome</keyword>
<evidence type="ECO:0000256" key="6">
    <source>
        <dbReference type="ARBA" id="ARBA00023002"/>
    </source>
</evidence>
<dbReference type="Gene3D" id="3.40.605.10">
    <property type="entry name" value="Aldehyde Dehydrogenase, Chain A, domain 1"/>
    <property type="match status" value="1"/>
</dbReference>
<gene>
    <name evidence="9" type="ORF">JY500_12330</name>
</gene>
<evidence type="ECO:0000256" key="1">
    <source>
        <dbReference type="ARBA" id="ARBA00003277"/>
    </source>
</evidence>
<keyword evidence="6" id="KW-0560">Oxidoreductase</keyword>
<proteinExistence type="inferred from homology"/>
<dbReference type="InterPro" id="IPR016161">
    <property type="entry name" value="Ald_DH/histidinol_DH"/>
</dbReference>
<dbReference type="InterPro" id="IPR016163">
    <property type="entry name" value="Ald_DH_C"/>
</dbReference>
<evidence type="ECO:0000256" key="2">
    <source>
        <dbReference type="ARBA" id="ARBA00004908"/>
    </source>
</evidence>
<comment type="pathway">
    <text evidence="2">Lipid metabolism; fatty acid reduction for biolumincescence.</text>
</comment>
<comment type="similarity">
    <text evidence="3">Belongs to the LuxC family.</text>
</comment>
<evidence type="ECO:0000256" key="7">
    <source>
        <dbReference type="ARBA" id="ARBA00023223"/>
    </source>
</evidence>
<dbReference type="SUPFAM" id="SSF53720">
    <property type="entry name" value="ALDH-like"/>
    <property type="match status" value="1"/>
</dbReference>
<evidence type="ECO:0000313" key="10">
    <source>
        <dbReference type="Proteomes" id="UP000663570"/>
    </source>
</evidence>